<gene>
    <name evidence="2" type="ORF">BM536_007005</name>
</gene>
<reference evidence="3" key="1">
    <citation type="submission" date="2016-11" db="EMBL/GenBank/DDBJ databases">
        <authorList>
            <person name="Schniete J.K."/>
            <person name="Salih T."/>
            <person name="Algora Gallardo L."/>
            <person name="Martinez Fernandez S."/>
            <person name="Herron P.R."/>
        </authorList>
    </citation>
    <scope>NUCLEOTIDE SEQUENCE [LARGE SCALE GENOMIC DNA]</scope>
    <source>
        <strain evidence="3">DSM 41896</strain>
    </source>
</reference>
<dbReference type="InterPro" id="IPR005153">
    <property type="entry name" value="MbtH-like_dom"/>
</dbReference>
<proteinExistence type="predicted"/>
<dbReference type="GO" id="GO:0005829">
    <property type="term" value="C:cytosol"/>
    <property type="evidence" value="ECO:0007669"/>
    <property type="project" value="TreeGrafter"/>
</dbReference>
<dbReference type="PANTHER" id="PTHR38444">
    <property type="entry name" value="ENTEROBACTIN BIOSYNTHESIS PROTEIN YBDZ"/>
    <property type="match status" value="1"/>
</dbReference>
<sequence length="67" mass="7562">MVNPFDDETGTFHVLVNEEGQHCLWPAFAQIPDGWQAVLSDTGRAEALDHIERNWTDLRPRSLAEAS</sequence>
<dbReference type="SUPFAM" id="SSF160582">
    <property type="entry name" value="MbtH-like"/>
    <property type="match status" value="1"/>
</dbReference>
<organism evidence="2 3">
    <name type="scientific">Streptomyces phaeoluteigriseus</name>
    <dbReference type="NCBI Taxonomy" id="114686"/>
    <lineage>
        <taxon>Bacteria</taxon>
        <taxon>Bacillati</taxon>
        <taxon>Actinomycetota</taxon>
        <taxon>Actinomycetes</taxon>
        <taxon>Kitasatosporales</taxon>
        <taxon>Streptomycetaceae</taxon>
        <taxon>Streptomyces</taxon>
        <taxon>Streptomyces aurantiacus group</taxon>
    </lineage>
</organism>
<dbReference type="InterPro" id="IPR037407">
    <property type="entry name" value="MLP_fam"/>
</dbReference>
<dbReference type="EMBL" id="MPOH02000008">
    <property type="protein sequence ID" value="OQD56732.1"/>
    <property type="molecule type" value="Genomic_DNA"/>
</dbReference>
<evidence type="ECO:0000313" key="2">
    <source>
        <dbReference type="EMBL" id="OQD56732.1"/>
    </source>
</evidence>
<evidence type="ECO:0000259" key="1">
    <source>
        <dbReference type="SMART" id="SM00923"/>
    </source>
</evidence>
<dbReference type="AlphaFoldDB" id="A0A1V6MWH6"/>
<protein>
    <submittedName>
        <fullName evidence="2">MbtH family protein</fullName>
    </submittedName>
</protein>
<name>A0A1V6MWH6_9ACTN</name>
<dbReference type="OrthoDB" id="7584480at2"/>
<dbReference type="Pfam" id="PF03621">
    <property type="entry name" value="MbtH"/>
    <property type="match status" value="1"/>
</dbReference>
<dbReference type="GO" id="GO:0019290">
    <property type="term" value="P:siderophore biosynthetic process"/>
    <property type="evidence" value="ECO:0007669"/>
    <property type="project" value="TreeGrafter"/>
</dbReference>
<dbReference type="PANTHER" id="PTHR38444:SF1">
    <property type="entry name" value="ENTEROBACTIN BIOSYNTHESIS PROTEIN YBDZ"/>
    <property type="match status" value="1"/>
</dbReference>
<feature type="domain" description="MbtH-like" evidence="1">
    <location>
        <begin position="3"/>
        <end position="53"/>
    </location>
</feature>
<accession>A0A1V6MWH6</accession>
<comment type="caution">
    <text evidence="2">The sequence shown here is derived from an EMBL/GenBank/DDBJ whole genome shotgun (WGS) entry which is preliminary data.</text>
</comment>
<dbReference type="SMART" id="SM00923">
    <property type="entry name" value="MbtH"/>
    <property type="match status" value="1"/>
</dbReference>
<dbReference type="InterPro" id="IPR038020">
    <property type="entry name" value="MbtH-like_sf"/>
</dbReference>
<reference evidence="2 3" key="2">
    <citation type="submission" date="2017-02" db="EMBL/GenBank/DDBJ databases">
        <title>Draft genome sequence of Streptomyces phaeoluteigriseus type strain DSM41896.</title>
        <authorList>
            <person name="Salih T.S."/>
            <person name="Algora Gallardo L."/>
            <person name="Melo Santos T."/>
            <person name="Filgueira Martinez S."/>
            <person name="Herron P.R."/>
        </authorList>
    </citation>
    <scope>NUCLEOTIDE SEQUENCE [LARGE SCALE GENOMIC DNA]</scope>
    <source>
        <strain evidence="2 3">DSM 41896</strain>
    </source>
</reference>
<dbReference type="STRING" id="114686.BM536_007005"/>
<evidence type="ECO:0000313" key="3">
    <source>
        <dbReference type="Proteomes" id="UP000184286"/>
    </source>
</evidence>
<dbReference type="Proteomes" id="UP000184286">
    <property type="component" value="Unassembled WGS sequence"/>
</dbReference>
<dbReference type="Gene3D" id="3.90.820.10">
    <property type="entry name" value="Structural Genomics, Unknown Function 30-nov-00 1gh9 Mol_id"/>
    <property type="match status" value="1"/>
</dbReference>
<dbReference type="RefSeq" id="WP_073499427.1">
    <property type="nucleotide sequence ID" value="NZ_MPOH02000008.1"/>
</dbReference>